<dbReference type="AlphaFoldDB" id="A0A0L0SLD1"/>
<dbReference type="PANTHER" id="PTHR45994:SF1">
    <property type="entry name" value="FI21225P1"/>
    <property type="match status" value="1"/>
</dbReference>
<dbReference type="InterPro" id="IPR016024">
    <property type="entry name" value="ARM-type_fold"/>
</dbReference>
<dbReference type="PANTHER" id="PTHR45994">
    <property type="entry name" value="FI21225P1"/>
    <property type="match status" value="1"/>
</dbReference>
<dbReference type="VEuPathDB" id="FungiDB:AMAG_18974"/>
<keyword evidence="2" id="KW-0963">Cytoplasm</keyword>
<evidence type="ECO:0008006" key="6">
    <source>
        <dbReference type="Google" id="ProtNLM"/>
    </source>
</evidence>
<evidence type="ECO:0000313" key="4">
    <source>
        <dbReference type="EMBL" id="KNE63243.1"/>
    </source>
</evidence>
<evidence type="ECO:0000256" key="2">
    <source>
        <dbReference type="ARBA" id="ARBA00022490"/>
    </source>
</evidence>
<reference evidence="4 5" key="1">
    <citation type="submission" date="2009-11" db="EMBL/GenBank/DDBJ databases">
        <title>Annotation of Allomyces macrogynus ATCC 38327.</title>
        <authorList>
            <consortium name="The Broad Institute Genome Sequencing Platform"/>
            <person name="Russ C."/>
            <person name="Cuomo C."/>
            <person name="Burger G."/>
            <person name="Gray M.W."/>
            <person name="Holland P.W.H."/>
            <person name="King N."/>
            <person name="Lang F.B.F."/>
            <person name="Roger A.J."/>
            <person name="Ruiz-Trillo I."/>
            <person name="Young S.K."/>
            <person name="Zeng Q."/>
            <person name="Gargeya S."/>
            <person name="Fitzgerald M."/>
            <person name="Haas B."/>
            <person name="Abouelleil A."/>
            <person name="Alvarado L."/>
            <person name="Arachchi H.M."/>
            <person name="Berlin A."/>
            <person name="Chapman S.B."/>
            <person name="Gearin G."/>
            <person name="Goldberg J."/>
            <person name="Griggs A."/>
            <person name="Gujja S."/>
            <person name="Hansen M."/>
            <person name="Heiman D."/>
            <person name="Howarth C."/>
            <person name="Larimer J."/>
            <person name="Lui A."/>
            <person name="MacDonald P.J.P."/>
            <person name="McCowen C."/>
            <person name="Montmayeur A."/>
            <person name="Murphy C."/>
            <person name="Neiman D."/>
            <person name="Pearson M."/>
            <person name="Priest M."/>
            <person name="Roberts A."/>
            <person name="Saif S."/>
            <person name="Shea T."/>
            <person name="Sisk P."/>
            <person name="Stolte C."/>
            <person name="Sykes S."/>
            <person name="Wortman J."/>
            <person name="Nusbaum C."/>
            <person name="Birren B."/>
        </authorList>
    </citation>
    <scope>NUCLEOTIDE SEQUENCE [LARGE SCALE GENOMIC DNA]</scope>
    <source>
        <strain evidence="4 5">ATCC 38327</strain>
    </source>
</reference>
<dbReference type="OrthoDB" id="199930at2759"/>
<reference evidence="5" key="2">
    <citation type="submission" date="2009-11" db="EMBL/GenBank/DDBJ databases">
        <title>The Genome Sequence of Allomyces macrogynus strain ATCC 38327.</title>
        <authorList>
            <consortium name="The Broad Institute Genome Sequencing Platform"/>
            <person name="Russ C."/>
            <person name="Cuomo C."/>
            <person name="Shea T."/>
            <person name="Young S.K."/>
            <person name="Zeng Q."/>
            <person name="Koehrsen M."/>
            <person name="Haas B."/>
            <person name="Borodovsky M."/>
            <person name="Guigo R."/>
            <person name="Alvarado L."/>
            <person name="Berlin A."/>
            <person name="Borenstein D."/>
            <person name="Chen Z."/>
            <person name="Engels R."/>
            <person name="Freedman E."/>
            <person name="Gellesch M."/>
            <person name="Goldberg J."/>
            <person name="Griggs A."/>
            <person name="Gujja S."/>
            <person name="Heiman D."/>
            <person name="Hepburn T."/>
            <person name="Howarth C."/>
            <person name="Jen D."/>
            <person name="Larson L."/>
            <person name="Lewis B."/>
            <person name="Mehta T."/>
            <person name="Park D."/>
            <person name="Pearson M."/>
            <person name="Roberts A."/>
            <person name="Saif S."/>
            <person name="Shenoy N."/>
            <person name="Sisk P."/>
            <person name="Stolte C."/>
            <person name="Sykes S."/>
            <person name="Walk T."/>
            <person name="White J."/>
            <person name="Yandava C."/>
            <person name="Burger G."/>
            <person name="Gray M.W."/>
            <person name="Holland P.W.H."/>
            <person name="King N."/>
            <person name="Lang F.B.F."/>
            <person name="Roger A.J."/>
            <person name="Ruiz-Trillo I."/>
            <person name="Lander E."/>
            <person name="Nusbaum C."/>
        </authorList>
    </citation>
    <scope>NUCLEOTIDE SEQUENCE [LARGE SCALE GENOMIC DNA]</scope>
    <source>
        <strain evidence="5">ATCC 38327</strain>
    </source>
</reference>
<accession>A0A0L0SLD1</accession>
<dbReference type="STRING" id="578462.A0A0L0SLD1"/>
<gene>
    <name evidence="4" type="ORF">AMAG_18974</name>
</gene>
<comment type="subcellular location">
    <subcellularLocation>
        <location evidence="1">Cytoplasm</location>
    </subcellularLocation>
</comment>
<dbReference type="Gene3D" id="1.25.10.10">
    <property type="entry name" value="Leucine-rich Repeat Variant"/>
    <property type="match status" value="1"/>
</dbReference>
<evidence type="ECO:0000256" key="3">
    <source>
        <dbReference type="SAM" id="MobiDB-lite"/>
    </source>
</evidence>
<dbReference type="SUPFAM" id="SSF48371">
    <property type="entry name" value="ARM repeat"/>
    <property type="match status" value="1"/>
</dbReference>
<name>A0A0L0SLD1_ALLM3</name>
<dbReference type="EMBL" id="GG745341">
    <property type="protein sequence ID" value="KNE63243.1"/>
    <property type="molecule type" value="Genomic_DNA"/>
</dbReference>
<dbReference type="eggNOG" id="KOG4151">
    <property type="taxonomic scope" value="Eukaryota"/>
</dbReference>
<sequence length="730" mass="76557">MLSAPPTSSNESAAGAPSNGAAAEQQLVDLVNGTSLADDINDDDASLTNEALATRIKDITAGILPPPADVERDLGRLLRRQLAPSPPTLLPLYLAKLLELIEHPPNGKPSAAHDALKARVEAAATAFLTSQFAAPARREVGARALSVLFQAAPALAMRVFVAHATTFLAPIAAALDDANPPEPFLDVLANAAAAHGCRAIIEAYPGLVVSLTDLARSCRQPGGGRVAAAALAMNVLTKLGRGSADAEQLMSVITADKSTMDQRERAMEGLALASLKPAVKRKVSKASLLVLFALLRVPVPAVGEDLKKDTSVGAQLVRSASFVFGLVTLLHHLTIYPVPRSDESEQLRKLAKFAAAAKDPSAAARVDPNIENEEEEEEDEEAITHRCATLLDMNVVSLLVTLYQHQCAVVGSSAGASDALKAGIAQICLALSRTPAHRGLMVRQGAVKLLLKIRDRNAVHALARCAISLNPKVAFADAIVPTLAALFFTLLPDTTKTVSAHPLAAASAADGDDLHPLAHFEALLALTNLSTHATVIPAHATWLARLDRAASLTADNLDIRRAAWELLANMLCCPGGTLEALVPPDRPLPARVSMLVAMAIAHTHADEPPAMRRAATGVLAMLSFAPAVCAALVSPQEDGTVLAARVLAVVATEETMEILHRLAQLLYNAAHDRAFATWATKAGMVRVLNDRVRPRCAGNAAVADLVAKTLKVLAVQQKRGSSSAAGSEVV</sequence>
<evidence type="ECO:0000256" key="1">
    <source>
        <dbReference type="ARBA" id="ARBA00004496"/>
    </source>
</evidence>
<dbReference type="InterPro" id="IPR011989">
    <property type="entry name" value="ARM-like"/>
</dbReference>
<dbReference type="GO" id="GO:0051879">
    <property type="term" value="F:Hsp90 protein binding"/>
    <property type="evidence" value="ECO:0007669"/>
    <property type="project" value="TreeGrafter"/>
</dbReference>
<proteinExistence type="predicted"/>
<dbReference type="GO" id="GO:0005737">
    <property type="term" value="C:cytoplasm"/>
    <property type="evidence" value="ECO:0007669"/>
    <property type="project" value="UniProtKB-SubCell"/>
</dbReference>
<protein>
    <recommendedName>
        <fullName evidence="6">UNC-45/Cro1/She4 central domain-containing protein</fullName>
    </recommendedName>
</protein>
<keyword evidence="5" id="KW-1185">Reference proteome</keyword>
<dbReference type="Proteomes" id="UP000054350">
    <property type="component" value="Unassembled WGS sequence"/>
</dbReference>
<feature type="region of interest" description="Disordered" evidence="3">
    <location>
        <begin position="1"/>
        <end position="21"/>
    </location>
</feature>
<evidence type="ECO:0000313" key="5">
    <source>
        <dbReference type="Proteomes" id="UP000054350"/>
    </source>
</evidence>
<organism evidence="4 5">
    <name type="scientific">Allomyces macrogynus (strain ATCC 38327)</name>
    <name type="common">Allomyces javanicus var. macrogynus</name>
    <dbReference type="NCBI Taxonomy" id="578462"/>
    <lineage>
        <taxon>Eukaryota</taxon>
        <taxon>Fungi</taxon>
        <taxon>Fungi incertae sedis</taxon>
        <taxon>Blastocladiomycota</taxon>
        <taxon>Blastocladiomycetes</taxon>
        <taxon>Blastocladiales</taxon>
        <taxon>Blastocladiaceae</taxon>
        <taxon>Allomyces</taxon>
    </lineage>
</organism>
<feature type="compositionally biased region" description="Low complexity" evidence="3">
    <location>
        <begin position="8"/>
        <end position="21"/>
    </location>
</feature>